<gene>
    <name evidence="2" type="ORF">ACFFF6_13275</name>
</gene>
<evidence type="ECO:0000313" key="3">
    <source>
        <dbReference type="Proteomes" id="UP001589793"/>
    </source>
</evidence>
<sequence length="245" mass="26643">MSARFTIPLFAEDPDDDVEPAPPELAAPLQRLLGDVETEFAHLGGNAMRWEDPHQLPDGTLRDVLDEEYSRVSDPEKYEVLAARAAAWARVLTGRGWAEAIEVDGPELSAWRAAPRVEPRDVTVMRPHRPGALALRLGRTAAESGIHGLVLGVGEPAVEVELLPDCGCDACDDGSDGLLRALDEVILDVVEGAYEVSWSRRGFVQRTPDGGSLAEGGLSRFPEPFRITALPWADAWTPRPLIDPL</sequence>
<dbReference type="Proteomes" id="UP001589793">
    <property type="component" value="Unassembled WGS sequence"/>
</dbReference>
<reference evidence="2 3" key="1">
    <citation type="submission" date="2024-09" db="EMBL/GenBank/DDBJ databases">
        <authorList>
            <person name="Sun Q."/>
            <person name="Mori K."/>
        </authorList>
    </citation>
    <scope>NUCLEOTIDE SEQUENCE [LARGE SCALE GENOMIC DNA]</scope>
    <source>
        <strain evidence="2 3">CICC 10874</strain>
    </source>
</reference>
<keyword evidence="3" id="KW-1185">Reference proteome</keyword>
<comment type="caution">
    <text evidence="2">The sequence shown here is derived from an EMBL/GenBank/DDBJ whole genome shotgun (WGS) entry which is preliminary data.</text>
</comment>
<protein>
    <submittedName>
        <fullName evidence="2">DUF6226 family protein</fullName>
    </submittedName>
</protein>
<dbReference type="Pfam" id="PF19736">
    <property type="entry name" value="DUF6226"/>
    <property type="match status" value="1"/>
</dbReference>
<organism evidence="2 3">
    <name type="scientific">Brachybacterium hainanense</name>
    <dbReference type="NCBI Taxonomy" id="1541174"/>
    <lineage>
        <taxon>Bacteria</taxon>
        <taxon>Bacillati</taxon>
        <taxon>Actinomycetota</taxon>
        <taxon>Actinomycetes</taxon>
        <taxon>Micrococcales</taxon>
        <taxon>Dermabacteraceae</taxon>
        <taxon>Brachybacterium</taxon>
    </lineage>
</organism>
<accession>A0ABV6RG89</accession>
<evidence type="ECO:0000313" key="2">
    <source>
        <dbReference type="EMBL" id="MFC0674933.1"/>
    </source>
</evidence>
<dbReference type="InterPro" id="IPR045773">
    <property type="entry name" value="DUF6226"/>
</dbReference>
<name>A0ABV6RG89_9MICO</name>
<proteinExistence type="predicted"/>
<feature type="region of interest" description="Disordered" evidence="1">
    <location>
        <begin position="1"/>
        <end position="21"/>
    </location>
</feature>
<dbReference type="RefSeq" id="WP_376981483.1">
    <property type="nucleotide sequence ID" value="NZ_JBHLSV010000016.1"/>
</dbReference>
<dbReference type="EMBL" id="JBHLSV010000016">
    <property type="protein sequence ID" value="MFC0674933.1"/>
    <property type="molecule type" value="Genomic_DNA"/>
</dbReference>
<evidence type="ECO:0000256" key="1">
    <source>
        <dbReference type="SAM" id="MobiDB-lite"/>
    </source>
</evidence>